<evidence type="ECO:0000313" key="1">
    <source>
        <dbReference type="EMBL" id="UOQ52911.1"/>
    </source>
</evidence>
<dbReference type="EMBL" id="CP095049">
    <property type="protein sequence ID" value="UOQ52911.1"/>
    <property type="molecule type" value="Genomic_DNA"/>
</dbReference>
<protein>
    <submittedName>
        <fullName evidence="1">DUF1569 domain-containing protein</fullName>
    </submittedName>
</protein>
<proteinExistence type="predicted"/>
<name>A0ABY4F8D0_9BACT</name>
<dbReference type="Proteomes" id="UP000831785">
    <property type="component" value="Chromosome"/>
</dbReference>
<evidence type="ECO:0000313" key="2">
    <source>
        <dbReference type="Proteomes" id="UP000831785"/>
    </source>
</evidence>
<keyword evidence="2" id="KW-1185">Reference proteome</keyword>
<dbReference type="Gene3D" id="1.20.120.450">
    <property type="entry name" value="dinb family like domain"/>
    <property type="match status" value="1"/>
</dbReference>
<dbReference type="Pfam" id="PF07606">
    <property type="entry name" value="DUF1569"/>
    <property type="match status" value="1"/>
</dbReference>
<dbReference type="InterPro" id="IPR034660">
    <property type="entry name" value="DinB/YfiT-like"/>
</dbReference>
<dbReference type="InterPro" id="IPR011463">
    <property type="entry name" value="DUF1569"/>
</dbReference>
<dbReference type="RefSeq" id="WP_244717385.1">
    <property type="nucleotide sequence ID" value="NZ_CP095049.1"/>
</dbReference>
<sequence length="150" mass="16658">MNNLFNSADAAGIITRLEALPGTAQRQWGTMQVAQMLAHCTASLETAMGLNSPKKVSFLMRLMGSMMKSGIVSSKPMPKNSPTDKLYIITDARNFDQEKALVIERIKAFSAGGPARCTTQPQVFFGPMTPQEWAIMQWKHFDHHLRQFGA</sequence>
<reference evidence="1 2" key="1">
    <citation type="submission" date="2022-04" db="EMBL/GenBank/DDBJ databases">
        <title>Hymenobacter sp. isolated from the air.</title>
        <authorList>
            <person name="Won M."/>
            <person name="Lee C.-M."/>
            <person name="Woen H.-Y."/>
            <person name="Kwon S.-W."/>
        </authorList>
    </citation>
    <scope>NUCLEOTIDE SEQUENCE [LARGE SCALE GENOMIC DNA]</scope>
    <source>
        <strain evidence="2">5116 S-27</strain>
    </source>
</reference>
<gene>
    <name evidence="1" type="ORF">MUN80_24615</name>
</gene>
<accession>A0ABY4F8D0</accession>
<organism evidence="1 2">
    <name type="scientific">Hymenobacter cellulosivorans</name>
    <dbReference type="NCBI Taxonomy" id="2932249"/>
    <lineage>
        <taxon>Bacteria</taxon>
        <taxon>Pseudomonadati</taxon>
        <taxon>Bacteroidota</taxon>
        <taxon>Cytophagia</taxon>
        <taxon>Cytophagales</taxon>
        <taxon>Hymenobacteraceae</taxon>
        <taxon>Hymenobacter</taxon>
    </lineage>
</organism>